<dbReference type="Pfam" id="PF00702">
    <property type="entry name" value="Hydrolase"/>
    <property type="match status" value="1"/>
</dbReference>
<comment type="caution">
    <text evidence="5">The sequence shown here is derived from an EMBL/GenBank/DDBJ whole genome shotgun (WGS) entry which is preliminary data.</text>
</comment>
<dbReference type="InterPro" id="IPR036412">
    <property type="entry name" value="HAD-like_sf"/>
</dbReference>
<gene>
    <name evidence="5" type="ORF">N7492_000348</name>
</gene>
<dbReference type="SUPFAM" id="SSF56784">
    <property type="entry name" value="HAD-like"/>
    <property type="match status" value="1"/>
</dbReference>
<dbReference type="EMBL" id="JAPQKO010000001">
    <property type="protein sequence ID" value="KAJ5182732.1"/>
    <property type="molecule type" value="Genomic_DNA"/>
</dbReference>
<organism evidence="5 6">
    <name type="scientific">Penicillium capsulatum</name>
    <dbReference type="NCBI Taxonomy" id="69766"/>
    <lineage>
        <taxon>Eukaryota</taxon>
        <taxon>Fungi</taxon>
        <taxon>Dikarya</taxon>
        <taxon>Ascomycota</taxon>
        <taxon>Pezizomycotina</taxon>
        <taxon>Eurotiomycetes</taxon>
        <taxon>Eurotiomycetidae</taxon>
        <taxon>Eurotiales</taxon>
        <taxon>Aspergillaceae</taxon>
        <taxon>Penicillium</taxon>
    </lineage>
</organism>
<reference evidence="5" key="2">
    <citation type="journal article" date="2023" name="IMA Fungus">
        <title>Comparative genomic study of the Penicillium genus elucidates a diverse pangenome and 15 lateral gene transfer events.</title>
        <authorList>
            <person name="Petersen C."/>
            <person name="Sorensen T."/>
            <person name="Nielsen M.R."/>
            <person name="Sondergaard T.E."/>
            <person name="Sorensen J.L."/>
            <person name="Fitzpatrick D.A."/>
            <person name="Frisvad J.C."/>
            <person name="Nielsen K.L."/>
        </authorList>
    </citation>
    <scope>NUCLEOTIDE SEQUENCE</scope>
    <source>
        <strain evidence="5">IBT 21917</strain>
    </source>
</reference>
<dbReference type="PANTHER" id="PTHR46470:SF2">
    <property type="entry name" value="GLYCERALDEHYDE 3-PHOSPHATE PHOSPHATASE"/>
    <property type="match status" value="1"/>
</dbReference>
<dbReference type="GO" id="GO:0044281">
    <property type="term" value="P:small molecule metabolic process"/>
    <property type="evidence" value="ECO:0007669"/>
    <property type="project" value="UniProtKB-ARBA"/>
</dbReference>
<dbReference type="GO" id="GO:0046872">
    <property type="term" value="F:metal ion binding"/>
    <property type="evidence" value="ECO:0007669"/>
    <property type="project" value="UniProtKB-KW"/>
</dbReference>
<name>A0A9W9IRK6_9EURO</name>
<sequence length="246" mass="27604">MPLDIQSVLLSKTWFGFDLDDTLHEFRKASAQASHTVFEAIQAEFGVHVNTLKTHYRAILRDATADAFTDGRTSTEYRRERFTRLLETQGLARDGSIGEFVDSLLEVYQFSLRSNLALKQGVLSLLQTLRRLGKSVIVVTEGPDDSQRWTVRELGLEPYIDVLVTTNEIGTAKPDGLFAVVLERFGISADDMVYFGDNEVRDIQAARKAGILSIFYAEHQGCLLQSVESIQIDSWPTLQDILMAGR</sequence>
<dbReference type="GO" id="GO:0016791">
    <property type="term" value="F:phosphatase activity"/>
    <property type="evidence" value="ECO:0007669"/>
    <property type="project" value="TreeGrafter"/>
</dbReference>
<keyword evidence="3" id="KW-0378">Hydrolase</keyword>
<evidence type="ECO:0000256" key="3">
    <source>
        <dbReference type="ARBA" id="ARBA00022801"/>
    </source>
</evidence>
<dbReference type="PANTHER" id="PTHR46470">
    <property type="entry name" value="N-ACYLNEURAMINATE-9-PHOSPHATASE"/>
    <property type="match status" value="1"/>
</dbReference>
<keyword evidence="4" id="KW-0460">Magnesium</keyword>
<dbReference type="Gene3D" id="3.40.50.1000">
    <property type="entry name" value="HAD superfamily/HAD-like"/>
    <property type="match status" value="1"/>
</dbReference>
<dbReference type="Gene3D" id="1.10.150.240">
    <property type="entry name" value="Putative phosphatase, domain 2"/>
    <property type="match status" value="1"/>
</dbReference>
<dbReference type="AlphaFoldDB" id="A0A9W9IRK6"/>
<evidence type="ECO:0000256" key="4">
    <source>
        <dbReference type="ARBA" id="ARBA00022842"/>
    </source>
</evidence>
<dbReference type="CDD" id="cd01427">
    <property type="entry name" value="HAD_like"/>
    <property type="match status" value="1"/>
</dbReference>
<dbReference type="SFLD" id="SFLDS00003">
    <property type="entry name" value="Haloacid_Dehalogenase"/>
    <property type="match status" value="1"/>
</dbReference>
<protein>
    <submittedName>
        <fullName evidence="5">Uncharacterized protein</fullName>
    </submittedName>
</protein>
<accession>A0A9W9IRK6</accession>
<dbReference type="InterPro" id="IPR023214">
    <property type="entry name" value="HAD_sf"/>
</dbReference>
<proteinExistence type="predicted"/>
<dbReference type="InterPro" id="IPR023198">
    <property type="entry name" value="PGP-like_dom2"/>
</dbReference>
<reference evidence="5" key="1">
    <citation type="submission" date="2022-11" db="EMBL/GenBank/DDBJ databases">
        <authorList>
            <person name="Petersen C."/>
        </authorList>
    </citation>
    <scope>NUCLEOTIDE SEQUENCE</scope>
    <source>
        <strain evidence="5">IBT 21917</strain>
    </source>
</reference>
<dbReference type="OrthoDB" id="1694274at2759"/>
<dbReference type="SFLD" id="SFLDG01129">
    <property type="entry name" value="C1.5:_HAD__Beta-PGM__Phosphata"/>
    <property type="match status" value="1"/>
</dbReference>
<evidence type="ECO:0000256" key="1">
    <source>
        <dbReference type="ARBA" id="ARBA00001946"/>
    </source>
</evidence>
<keyword evidence="2" id="KW-0479">Metal-binding</keyword>
<comment type="cofactor">
    <cofactor evidence="1">
        <name>Mg(2+)</name>
        <dbReference type="ChEBI" id="CHEBI:18420"/>
    </cofactor>
</comment>
<evidence type="ECO:0000313" key="6">
    <source>
        <dbReference type="Proteomes" id="UP001146351"/>
    </source>
</evidence>
<dbReference type="NCBIfam" id="TIGR01549">
    <property type="entry name" value="HAD-SF-IA-v1"/>
    <property type="match status" value="1"/>
</dbReference>
<dbReference type="InterPro" id="IPR051400">
    <property type="entry name" value="HAD-like_hydrolase"/>
</dbReference>
<evidence type="ECO:0000256" key="2">
    <source>
        <dbReference type="ARBA" id="ARBA00022723"/>
    </source>
</evidence>
<keyword evidence="6" id="KW-1185">Reference proteome</keyword>
<dbReference type="Proteomes" id="UP001146351">
    <property type="component" value="Unassembled WGS sequence"/>
</dbReference>
<dbReference type="InterPro" id="IPR006439">
    <property type="entry name" value="HAD-SF_hydro_IA"/>
</dbReference>
<evidence type="ECO:0000313" key="5">
    <source>
        <dbReference type="EMBL" id="KAJ5182732.1"/>
    </source>
</evidence>